<dbReference type="AlphaFoldDB" id="A0A6C2C6W1"/>
<reference evidence="1 2" key="1">
    <citation type="submission" date="2019-01" db="EMBL/GenBank/DDBJ databases">
        <title>Weissella sp. nov., a novel lactic acid bacterium isolated from animal feces.</title>
        <authorList>
            <person name="Wang L.-T."/>
        </authorList>
    </citation>
    <scope>NUCLEOTIDE SEQUENCE [LARGE SCALE GENOMIC DNA]</scope>
    <source>
        <strain evidence="1 2">8H-2</strain>
    </source>
</reference>
<sequence length="108" mass="12064">MSVNSNELVKAAVDFINETGEPFVNLDTELSNGALRIVLSTFSGKDELENEPHIEPLKQQVNALLAGLVTLQMMRTEDEVLVEMIDDILHDVKVIREKDKAEQVSEVD</sequence>
<proteinExistence type="predicted"/>
<dbReference type="RefSeq" id="WP_148622630.1">
    <property type="nucleotide sequence ID" value="NZ_SDGZ01000014.1"/>
</dbReference>
<comment type="caution">
    <text evidence="1">The sequence shown here is derived from an EMBL/GenBank/DDBJ whole genome shotgun (WGS) entry which is preliminary data.</text>
</comment>
<keyword evidence="2" id="KW-1185">Reference proteome</keyword>
<protein>
    <submittedName>
        <fullName evidence="1">Uncharacterized protein</fullName>
    </submittedName>
</protein>
<evidence type="ECO:0000313" key="2">
    <source>
        <dbReference type="Proteomes" id="UP000371977"/>
    </source>
</evidence>
<accession>A0A6C2C6W1</accession>
<name>A0A6C2C6W1_9LACO</name>
<evidence type="ECO:0000313" key="1">
    <source>
        <dbReference type="EMBL" id="TYC49638.1"/>
    </source>
</evidence>
<gene>
    <name evidence="1" type="ORF">ESZ50_05705</name>
</gene>
<organism evidence="1 2">
    <name type="scientific">Weissella muntiaci</name>
    <dbReference type="NCBI Taxonomy" id="2508881"/>
    <lineage>
        <taxon>Bacteria</taxon>
        <taxon>Bacillati</taxon>
        <taxon>Bacillota</taxon>
        <taxon>Bacilli</taxon>
        <taxon>Lactobacillales</taxon>
        <taxon>Lactobacillaceae</taxon>
        <taxon>Weissella</taxon>
    </lineage>
</organism>
<dbReference type="EMBL" id="SDGZ01000014">
    <property type="protein sequence ID" value="TYC49638.1"/>
    <property type="molecule type" value="Genomic_DNA"/>
</dbReference>
<dbReference type="Proteomes" id="UP000371977">
    <property type="component" value="Unassembled WGS sequence"/>
</dbReference>